<proteinExistence type="predicted"/>
<keyword evidence="2" id="KW-1185">Reference proteome</keyword>
<organism evidence="1 2">
    <name type="scientific">Oryza meyeriana var. granulata</name>
    <dbReference type="NCBI Taxonomy" id="110450"/>
    <lineage>
        <taxon>Eukaryota</taxon>
        <taxon>Viridiplantae</taxon>
        <taxon>Streptophyta</taxon>
        <taxon>Embryophyta</taxon>
        <taxon>Tracheophyta</taxon>
        <taxon>Spermatophyta</taxon>
        <taxon>Magnoliopsida</taxon>
        <taxon>Liliopsida</taxon>
        <taxon>Poales</taxon>
        <taxon>Poaceae</taxon>
        <taxon>BOP clade</taxon>
        <taxon>Oryzoideae</taxon>
        <taxon>Oryzeae</taxon>
        <taxon>Oryzinae</taxon>
        <taxon>Oryza</taxon>
        <taxon>Oryza meyeriana</taxon>
    </lineage>
</organism>
<dbReference type="Proteomes" id="UP000479710">
    <property type="component" value="Unassembled WGS sequence"/>
</dbReference>
<gene>
    <name evidence="1" type="ORF">E2562_033136</name>
</gene>
<name>A0A6G1CKG5_9ORYZ</name>
<evidence type="ECO:0000313" key="2">
    <source>
        <dbReference type="Proteomes" id="UP000479710"/>
    </source>
</evidence>
<sequence length="80" mass="9080">MDLSSNPRGHEAHLSGNRTWAAYSPQRDEEYLLCFCSWASLLVSHEEEVAGAGPGRRHSITETQSMRFDRGTEKPYILKN</sequence>
<comment type="caution">
    <text evidence="1">The sequence shown here is derived from an EMBL/GenBank/DDBJ whole genome shotgun (WGS) entry which is preliminary data.</text>
</comment>
<dbReference type="AlphaFoldDB" id="A0A6G1CKG5"/>
<reference evidence="1 2" key="1">
    <citation type="submission" date="2019-11" db="EMBL/GenBank/DDBJ databases">
        <title>Whole genome sequence of Oryza granulata.</title>
        <authorList>
            <person name="Li W."/>
        </authorList>
    </citation>
    <scope>NUCLEOTIDE SEQUENCE [LARGE SCALE GENOMIC DNA]</scope>
    <source>
        <strain evidence="2">cv. Menghai</strain>
        <tissue evidence="1">Leaf</tissue>
    </source>
</reference>
<accession>A0A6G1CKG5</accession>
<dbReference type="EMBL" id="SPHZ02000009">
    <property type="protein sequence ID" value="KAF0900620.1"/>
    <property type="molecule type" value="Genomic_DNA"/>
</dbReference>
<evidence type="ECO:0000313" key="1">
    <source>
        <dbReference type="EMBL" id="KAF0900620.1"/>
    </source>
</evidence>
<protein>
    <submittedName>
        <fullName evidence="1">Uncharacterized protein</fullName>
    </submittedName>
</protein>